<dbReference type="EMBL" id="JAWRVE010000119">
    <property type="protein sequence ID" value="KAL1856883.1"/>
    <property type="molecule type" value="Genomic_DNA"/>
</dbReference>
<comment type="caution">
    <text evidence="2">The sequence shown here is derived from an EMBL/GenBank/DDBJ whole genome shotgun (WGS) entry which is preliminary data.</text>
</comment>
<feature type="region of interest" description="Disordered" evidence="1">
    <location>
        <begin position="1"/>
        <end position="53"/>
    </location>
</feature>
<feature type="compositionally biased region" description="Acidic residues" evidence="1">
    <location>
        <begin position="31"/>
        <end position="41"/>
    </location>
</feature>
<evidence type="ECO:0000256" key="1">
    <source>
        <dbReference type="SAM" id="MobiDB-lite"/>
    </source>
</evidence>
<feature type="compositionally biased region" description="Basic and acidic residues" evidence="1">
    <location>
        <begin position="42"/>
        <end position="53"/>
    </location>
</feature>
<protein>
    <submittedName>
        <fullName evidence="2">Uncharacterized protein</fullName>
    </submittedName>
</protein>
<dbReference type="Proteomes" id="UP001583177">
    <property type="component" value="Unassembled WGS sequence"/>
</dbReference>
<proteinExistence type="predicted"/>
<name>A0ABR3W9Z6_9PEZI</name>
<evidence type="ECO:0000313" key="2">
    <source>
        <dbReference type="EMBL" id="KAL1856883.1"/>
    </source>
</evidence>
<reference evidence="2 3" key="1">
    <citation type="journal article" date="2024" name="IMA Fungus">
        <title>IMA Genome - F19 : A genome assembly and annotation guide to empower mycologists, including annotated draft genome sequences of Ceratocystis pirilliformis, Diaporthe australafricana, Fusarium ophioides, Paecilomyces lecythidis, and Sporothrix stenoceras.</title>
        <authorList>
            <person name="Aylward J."/>
            <person name="Wilson A.M."/>
            <person name="Visagie C.M."/>
            <person name="Spraker J."/>
            <person name="Barnes I."/>
            <person name="Buitendag C."/>
            <person name="Ceriani C."/>
            <person name="Del Mar Angel L."/>
            <person name="du Plessis D."/>
            <person name="Fuchs T."/>
            <person name="Gasser K."/>
            <person name="Kramer D."/>
            <person name="Li W."/>
            <person name="Munsamy K."/>
            <person name="Piso A."/>
            <person name="Price J.L."/>
            <person name="Sonnekus B."/>
            <person name="Thomas C."/>
            <person name="van der Nest A."/>
            <person name="van Dijk A."/>
            <person name="van Heerden A."/>
            <person name="van Vuuren N."/>
            <person name="Yilmaz N."/>
            <person name="Duong T.A."/>
            <person name="van der Merwe N.A."/>
            <person name="Wingfield M.J."/>
            <person name="Wingfield B.D."/>
        </authorList>
    </citation>
    <scope>NUCLEOTIDE SEQUENCE [LARGE SCALE GENOMIC DNA]</scope>
    <source>
        <strain evidence="2 3">CMW 18300</strain>
    </source>
</reference>
<sequence>MTERENLELITGEDVESSGSMPTQRDNGNSTDDDCDNDDYDRDGNDEHAKDLDRYEGVSAKEFDEDLSETLSKMVLRLCSICGNFFEGQFKIHAQYYRPETIEATGVKLT</sequence>
<gene>
    <name evidence="2" type="ORF">Daus18300_010646</name>
</gene>
<accession>A0ABR3W9Z6</accession>
<keyword evidence="3" id="KW-1185">Reference proteome</keyword>
<organism evidence="2 3">
    <name type="scientific">Diaporthe australafricana</name>
    <dbReference type="NCBI Taxonomy" id="127596"/>
    <lineage>
        <taxon>Eukaryota</taxon>
        <taxon>Fungi</taxon>
        <taxon>Dikarya</taxon>
        <taxon>Ascomycota</taxon>
        <taxon>Pezizomycotina</taxon>
        <taxon>Sordariomycetes</taxon>
        <taxon>Sordariomycetidae</taxon>
        <taxon>Diaporthales</taxon>
        <taxon>Diaporthaceae</taxon>
        <taxon>Diaporthe</taxon>
    </lineage>
</organism>
<evidence type="ECO:0000313" key="3">
    <source>
        <dbReference type="Proteomes" id="UP001583177"/>
    </source>
</evidence>